<evidence type="ECO:0000313" key="1">
    <source>
        <dbReference type="EMBL" id="AYV49165.1"/>
    </source>
</evidence>
<gene>
    <name evidence="1" type="ORF">C1707_24570</name>
    <name evidence="2" type="ORF">CFHF_12625</name>
</gene>
<reference evidence="2 3" key="1">
    <citation type="submission" date="2017-12" db="EMBL/GenBank/DDBJ databases">
        <title>The genome sequence of Caulobacter flavus CGMCC1 15093.</title>
        <authorList>
            <person name="Gao J."/>
            <person name="Mao X."/>
            <person name="Sun J."/>
        </authorList>
    </citation>
    <scope>NUCLEOTIDE SEQUENCE [LARGE SCALE GENOMIC DNA]</scope>
    <source>
        <strain evidence="2 3">CGMCC1 15093</strain>
    </source>
</reference>
<dbReference type="AlphaFoldDB" id="A0A2N5CT27"/>
<dbReference type="Proteomes" id="UP000281192">
    <property type="component" value="Chromosome"/>
</dbReference>
<reference evidence="1 4" key="2">
    <citation type="submission" date="2018-01" db="EMBL/GenBank/DDBJ databases">
        <title>Complete genome sequence of Caulobacter flavus RHGG3.</title>
        <authorList>
            <person name="Yang E."/>
        </authorList>
    </citation>
    <scope>NUCLEOTIDE SEQUENCE [LARGE SCALE GENOMIC DNA]</scope>
    <source>
        <strain evidence="1 4">RHGG3</strain>
    </source>
</reference>
<sequence length="68" mass="7462">MSFLSELLAAIVLWLSATALCQFGVVIEEKIIKPKVERTVARSPREAARLETAPKIVCPEQAARLARA</sequence>
<dbReference type="EMBL" id="CP026100">
    <property type="protein sequence ID" value="AYV49165.1"/>
    <property type="molecule type" value="Genomic_DNA"/>
</dbReference>
<dbReference type="KEGG" id="cfh:C1707_24570"/>
<evidence type="ECO:0000313" key="2">
    <source>
        <dbReference type="EMBL" id="PLR14810.1"/>
    </source>
</evidence>
<dbReference type="OrthoDB" id="7190814at2"/>
<protein>
    <submittedName>
        <fullName evidence="2">Uncharacterized protein</fullName>
    </submittedName>
</protein>
<dbReference type="Proteomes" id="UP000234483">
    <property type="component" value="Unassembled WGS sequence"/>
</dbReference>
<evidence type="ECO:0000313" key="3">
    <source>
        <dbReference type="Proteomes" id="UP000234483"/>
    </source>
</evidence>
<evidence type="ECO:0000313" key="4">
    <source>
        <dbReference type="Proteomes" id="UP000281192"/>
    </source>
</evidence>
<organism evidence="2 3">
    <name type="scientific">Caulobacter flavus</name>
    <dbReference type="NCBI Taxonomy" id="1679497"/>
    <lineage>
        <taxon>Bacteria</taxon>
        <taxon>Pseudomonadati</taxon>
        <taxon>Pseudomonadota</taxon>
        <taxon>Alphaproteobacteria</taxon>
        <taxon>Caulobacterales</taxon>
        <taxon>Caulobacteraceae</taxon>
        <taxon>Caulobacter</taxon>
    </lineage>
</organism>
<proteinExistence type="predicted"/>
<dbReference type="EMBL" id="PJRQ01000024">
    <property type="protein sequence ID" value="PLR14810.1"/>
    <property type="molecule type" value="Genomic_DNA"/>
</dbReference>
<name>A0A2N5CT27_9CAUL</name>
<keyword evidence="4" id="KW-1185">Reference proteome</keyword>
<accession>A0A2N5CT27</accession>